<protein>
    <submittedName>
        <fullName evidence="10">Interferon a3-like</fullName>
    </submittedName>
</protein>
<evidence type="ECO:0000256" key="1">
    <source>
        <dbReference type="ARBA" id="ARBA00004613"/>
    </source>
</evidence>
<keyword evidence="9" id="KW-1185">Reference proteome</keyword>
<dbReference type="Pfam" id="PF00143">
    <property type="entry name" value="Interferon"/>
    <property type="match status" value="1"/>
</dbReference>
<dbReference type="InterPro" id="IPR000471">
    <property type="entry name" value="Interferon_alpha/beta/delta"/>
</dbReference>
<dbReference type="AlphaFoldDB" id="A0A6P7IJ43"/>
<name>A0A6P7IJ43_9TELE</name>
<gene>
    <name evidence="10" type="primary">LOC114440119</name>
</gene>
<evidence type="ECO:0000256" key="7">
    <source>
        <dbReference type="ARBA" id="ARBA00023157"/>
    </source>
</evidence>
<dbReference type="GO" id="GO:0006955">
    <property type="term" value="P:immune response"/>
    <property type="evidence" value="ECO:0007669"/>
    <property type="project" value="UniProtKB-ARBA"/>
</dbReference>
<keyword evidence="3" id="KW-0202">Cytokine</keyword>
<dbReference type="InParanoid" id="A0A6P7IJ43"/>
<accession>A0A6P7IJ43</accession>
<evidence type="ECO:0000256" key="5">
    <source>
        <dbReference type="ARBA" id="ARBA00022729"/>
    </source>
</evidence>
<feature type="signal peptide" evidence="8">
    <location>
        <begin position="1"/>
        <end position="20"/>
    </location>
</feature>
<keyword evidence="5 8" id="KW-0732">Signal</keyword>
<dbReference type="GO" id="GO:0005615">
    <property type="term" value="C:extracellular space"/>
    <property type="evidence" value="ECO:0007669"/>
    <property type="project" value="UniProtKB-KW"/>
</dbReference>
<comment type="subcellular location">
    <subcellularLocation>
        <location evidence="1">Secreted</location>
    </subcellularLocation>
</comment>
<evidence type="ECO:0000313" key="10">
    <source>
        <dbReference type="RefSeq" id="XP_028268215.1"/>
    </source>
</evidence>
<keyword evidence="7" id="KW-1015">Disulfide bond</keyword>
<dbReference type="GO" id="GO:0005125">
    <property type="term" value="F:cytokine activity"/>
    <property type="evidence" value="ECO:0007669"/>
    <property type="project" value="UniProtKB-KW"/>
</dbReference>
<dbReference type="OrthoDB" id="8933852at2759"/>
<organism evidence="9 10">
    <name type="scientific">Parambassis ranga</name>
    <name type="common">Indian glassy fish</name>
    <dbReference type="NCBI Taxonomy" id="210632"/>
    <lineage>
        <taxon>Eukaryota</taxon>
        <taxon>Metazoa</taxon>
        <taxon>Chordata</taxon>
        <taxon>Craniata</taxon>
        <taxon>Vertebrata</taxon>
        <taxon>Euteleostomi</taxon>
        <taxon>Actinopterygii</taxon>
        <taxon>Neopterygii</taxon>
        <taxon>Teleostei</taxon>
        <taxon>Neoteleostei</taxon>
        <taxon>Acanthomorphata</taxon>
        <taxon>Ovalentaria</taxon>
        <taxon>Ambassidae</taxon>
        <taxon>Parambassis</taxon>
    </lineage>
</organism>
<evidence type="ECO:0000313" key="9">
    <source>
        <dbReference type="Proteomes" id="UP000515145"/>
    </source>
</evidence>
<dbReference type="PANTHER" id="PTHR11691:SF73">
    <property type="entry name" value="INTERFERON BETA"/>
    <property type="match status" value="1"/>
</dbReference>
<dbReference type="Gene3D" id="1.20.1250.10">
    <property type="match status" value="1"/>
</dbReference>
<sequence length="181" mass="21089">MPSRTSLLFVLCSVLNSALGCKWLSDGRLRNESITLIEAMGGPMTKEGSPVSFPYRFYDRIENSQAEKQLVFIRDSMKLIFRLYHHNNYSSAAWDTVRTEHFLMSIDKQIEELNHCVSTNIRTDRRLRRYYRKLATSTLHHTGGSAASWELIRKETQQHLFHLDLLVATIRRRSATTKQQQ</sequence>
<evidence type="ECO:0000256" key="2">
    <source>
        <dbReference type="ARBA" id="ARBA00011033"/>
    </source>
</evidence>
<dbReference type="PROSITE" id="PS51257">
    <property type="entry name" value="PROKAR_LIPOPROTEIN"/>
    <property type="match status" value="1"/>
</dbReference>
<dbReference type="GO" id="GO:0005126">
    <property type="term" value="F:cytokine receptor binding"/>
    <property type="evidence" value="ECO:0007669"/>
    <property type="project" value="InterPro"/>
</dbReference>
<dbReference type="RefSeq" id="XP_028268215.1">
    <property type="nucleotide sequence ID" value="XM_028412414.1"/>
</dbReference>
<evidence type="ECO:0000256" key="3">
    <source>
        <dbReference type="ARBA" id="ARBA00022514"/>
    </source>
</evidence>
<dbReference type="InterPro" id="IPR009079">
    <property type="entry name" value="4_helix_cytokine-like_core"/>
</dbReference>
<dbReference type="Proteomes" id="UP000515145">
    <property type="component" value="Chromosome 8"/>
</dbReference>
<feature type="chain" id="PRO_5027776062" evidence="8">
    <location>
        <begin position="21"/>
        <end position="181"/>
    </location>
</feature>
<dbReference type="PANTHER" id="PTHR11691">
    <property type="entry name" value="TYPE I INTERFERON"/>
    <property type="match status" value="1"/>
</dbReference>
<dbReference type="SUPFAM" id="SSF47266">
    <property type="entry name" value="4-helical cytokines"/>
    <property type="match status" value="1"/>
</dbReference>
<keyword evidence="6" id="KW-0051">Antiviral defense</keyword>
<evidence type="ECO:0000256" key="4">
    <source>
        <dbReference type="ARBA" id="ARBA00022525"/>
    </source>
</evidence>
<reference evidence="10" key="1">
    <citation type="submission" date="2025-08" db="UniProtKB">
        <authorList>
            <consortium name="RefSeq"/>
        </authorList>
    </citation>
    <scope>IDENTIFICATION</scope>
</reference>
<comment type="similarity">
    <text evidence="2">Belongs to the alpha/beta interferon family.</text>
</comment>
<proteinExistence type="inferred from homology"/>
<dbReference type="GeneID" id="114440119"/>
<keyword evidence="4" id="KW-0964">Secreted</keyword>
<evidence type="ECO:0000256" key="8">
    <source>
        <dbReference type="SAM" id="SignalP"/>
    </source>
</evidence>
<dbReference type="GO" id="GO:0051607">
    <property type="term" value="P:defense response to virus"/>
    <property type="evidence" value="ECO:0007669"/>
    <property type="project" value="UniProtKB-KW"/>
</dbReference>
<evidence type="ECO:0000256" key="6">
    <source>
        <dbReference type="ARBA" id="ARBA00023118"/>
    </source>
</evidence>